<dbReference type="KEGG" id="hte:Hydth_0100"/>
<feature type="transmembrane region" description="Helical" evidence="1">
    <location>
        <begin position="7"/>
        <end position="28"/>
    </location>
</feature>
<feature type="transmembrane region" description="Helical" evidence="1">
    <location>
        <begin position="34"/>
        <end position="51"/>
    </location>
</feature>
<evidence type="ECO:0000313" key="4">
    <source>
        <dbReference type="Proteomes" id="UP000002574"/>
    </source>
</evidence>
<dbReference type="PANTHER" id="PTHR30336:SF4">
    <property type="entry name" value="ENVELOPE BIOGENESIS FACTOR ELYC"/>
    <property type="match status" value="1"/>
</dbReference>
<organism evidence="3 4">
    <name type="scientific">Hydrogenobacter thermophilus (strain DSM 6534 / IAM 12695 / TK-6)</name>
    <dbReference type="NCBI Taxonomy" id="608538"/>
    <lineage>
        <taxon>Bacteria</taxon>
        <taxon>Pseudomonadati</taxon>
        <taxon>Aquificota</taxon>
        <taxon>Aquificia</taxon>
        <taxon>Aquificales</taxon>
        <taxon>Aquificaceae</taxon>
        <taxon>Hydrogenobacter</taxon>
    </lineage>
</organism>
<sequence length="240" mass="27235">MFFLKKFLSALLLPPGLFVLALLLISFFERKKRLTYYTSVSLALLIYMLSIEPVKDTLLTPLESKYSVPEKFQADAIVVLGGGSYSTGILKEDSMKRLLTALILHKRTGLPIVLSGGAENLPDAEIMKSLLVELGVDKRDIITEVRSRDTEENASYVREICQQRNYKSVVLVTSAYHLPRAVFLFKKEGLSVIPYPTDFKRDLRYNLYSLLPKMSVLNDSVKALREYVALLSLRLPEWLP</sequence>
<dbReference type="OrthoDB" id="9782395at2"/>
<dbReference type="EMBL" id="AP011112">
    <property type="protein sequence ID" value="BAI68566.1"/>
    <property type="molecule type" value="Genomic_DNA"/>
</dbReference>
<keyword evidence="1" id="KW-0472">Membrane</keyword>
<feature type="domain" description="DUF218" evidence="2">
    <location>
        <begin position="75"/>
        <end position="229"/>
    </location>
</feature>
<dbReference type="RefSeq" id="WP_012962749.1">
    <property type="nucleotide sequence ID" value="NC_013799.1"/>
</dbReference>
<dbReference type="Gene3D" id="3.40.50.620">
    <property type="entry name" value="HUPs"/>
    <property type="match status" value="1"/>
</dbReference>
<dbReference type="Proteomes" id="UP000002574">
    <property type="component" value="Chromosome"/>
</dbReference>
<dbReference type="GO" id="GO:0043164">
    <property type="term" value="P:Gram-negative-bacterium-type cell wall biogenesis"/>
    <property type="evidence" value="ECO:0007669"/>
    <property type="project" value="TreeGrafter"/>
</dbReference>
<evidence type="ECO:0000256" key="1">
    <source>
        <dbReference type="SAM" id="Phobius"/>
    </source>
</evidence>
<dbReference type="InterPro" id="IPR003848">
    <property type="entry name" value="DUF218"/>
</dbReference>
<dbReference type="CDD" id="cd06259">
    <property type="entry name" value="YdcF-like"/>
    <property type="match status" value="1"/>
</dbReference>
<dbReference type="eggNOG" id="COG1434">
    <property type="taxonomic scope" value="Bacteria"/>
</dbReference>
<reference evidence="3 4" key="1">
    <citation type="journal article" date="2010" name="J. Bacteriol.">
        <title>Complete genome sequence of the thermophilic, obligately chemolithoautotrophic hydrogen-oxidizing bacterium Hydrogenobacter thermophilus TK-6.</title>
        <authorList>
            <person name="Arai H."/>
            <person name="Kanbe H."/>
            <person name="Ishii M."/>
            <person name="Igarashi Y."/>
        </authorList>
    </citation>
    <scope>NUCLEOTIDE SEQUENCE [LARGE SCALE GENOMIC DNA]</scope>
    <source>
        <strain evidence="4">DSM 6534 / IAM 12695 / TK-6</strain>
    </source>
</reference>
<accession>D3DFG4</accession>
<keyword evidence="1" id="KW-0812">Transmembrane</keyword>
<keyword evidence="1" id="KW-1133">Transmembrane helix</keyword>
<proteinExistence type="predicted"/>
<name>D3DFG4_HYDTT</name>
<dbReference type="InterPro" id="IPR051599">
    <property type="entry name" value="Cell_Envelope_Assoc"/>
</dbReference>
<dbReference type="STRING" id="608538.HTH_0099"/>
<keyword evidence="4" id="KW-1185">Reference proteome</keyword>
<evidence type="ECO:0000313" key="3">
    <source>
        <dbReference type="EMBL" id="BAI68566.1"/>
    </source>
</evidence>
<dbReference type="PANTHER" id="PTHR30336">
    <property type="entry name" value="INNER MEMBRANE PROTEIN, PROBABLE PERMEASE"/>
    <property type="match status" value="1"/>
</dbReference>
<dbReference type="Pfam" id="PF02698">
    <property type="entry name" value="DUF218"/>
    <property type="match status" value="1"/>
</dbReference>
<dbReference type="InterPro" id="IPR014729">
    <property type="entry name" value="Rossmann-like_a/b/a_fold"/>
</dbReference>
<dbReference type="GO" id="GO:0005886">
    <property type="term" value="C:plasma membrane"/>
    <property type="evidence" value="ECO:0007669"/>
    <property type="project" value="TreeGrafter"/>
</dbReference>
<dbReference type="AlphaFoldDB" id="D3DFG4"/>
<gene>
    <name evidence="3" type="ordered locus">HTH_0099</name>
</gene>
<evidence type="ECO:0000259" key="2">
    <source>
        <dbReference type="Pfam" id="PF02698"/>
    </source>
</evidence>
<dbReference type="GO" id="GO:0000270">
    <property type="term" value="P:peptidoglycan metabolic process"/>
    <property type="evidence" value="ECO:0007669"/>
    <property type="project" value="TreeGrafter"/>
</dbReference>
<dbReference type="KEGG" id="hth:HTH_0099"/>
<protein>
    <recommendedName>
        <fullName evidence="2">DUF218 domain-containing protein</fullName>
    </recommendedName>
</protein>